<keyword evidence="1" id="KW-1133">Transmembrane helix</keyword>
<dbReference type="PANTHER" id="PTHR23521:SF3">
    <property type="entry name" value="MFS TRANSPORTER"/>
    <property type="match status" value="1"/>
</dbReference>
<evidence type="ECO:0000313" key="3">
    <source>
        <dbReference type="EMBL" id="EIM73110.1"/>
    </source>
</evidence>
<keyword evidence="1" id="KW-0472">Membrane</keyword>
<accession>I5BU58</accession>
<feature type="transmembrane region" description="Helical" evidence="1">
    <location>
        <begin position="95"/>
        <end position="115"/>
    </location>
</feature>
<dbReference type="InterPro" id="IPR036259">
    <property type="entry name" value="MFS_trans_sf"/>
</dbReference>
<dbReference type="SUPFAM" id="SSF103473">
    <property type="entry name" value="MFS general substrate transporter"/>
    <property type="match status" value="1"/>
</dbReference>
<feature type="chain" id="PRO_5003699689" evidence="2">
    <location>
        <begin position="22"/>
        <end position="297"/>
    </location>
</feature>
<protein>
    <submittedName>
        <fullName evidence="3">Major facilitator superfamily mfs_1</fullName>
    </submittedName>
</protein>
<sequence length="297" mass="31875">MNRFIALLVFSQFACTSVWFAANAVLPTLITAGLLPENALPYLTGAVQLGFILGTFTFALLNVADRFSPRYVFLTAALVAAGSTAALLLPNMQYGGMLSLRLLTGFALAGIYPVGMKIAADHHPEGLGKALGFLVGALVLGTAFPHFSQAFLGQTDWRLVILSTSVLALLGGLTLGLGTQDGPHRKAGQKIAPWAFLHVFRAPKFRSAAFGYFGHMWELYTFWAFVPFLLSAYSAQHALDPLPLSLLAFSCIAIGMGGCIVFGLISIKKRARSTCRLGPKPLLTLLPEQPIFLPSTE</sequence>
<proteinExistence type="predicted"/>
<dbReference type="STRING" id="1189621.A3SI_18582"/>
<evidence type="ECO:0000256" key="1">
    <source>
        <dbReference type="SAM" id="Phobius"/>
    </source>
</evidence>
<feature type="transmembrane region" description="Helical" evidence="1">
    <location>
        <begin position="210"/>
        <end position="230"/>
    </location>
</feature>
<feature type="transmembrane region" description="Helical" evidence="1">
    <location>
        <begin position="242"/>
        <end position="267"/>
    </location>
</feature>
<dbReference type="GO" id="GO:0005886">
    <property type="term" value="C:plasma membrane"/>
    <property type="evidence" value="ECO:0007669"/>
    <property type="project" value="TreeGrafter"/>
</dbReference>
<feature type="transmembrane region" description="Helical" evidence="1">
    <location>
        <begin position="159"/>
        <end position="178"/>
    </location>
</feature>
<feature type="transmembrane region" description="Helical" evidence="1">
    <location>
        <begin position="127"/>
        <end position="147"/>
    </location>
</feature>
<evidence type="ECO:0000313" key="4">
    <source>
        <dbReference type="Proteomes" id="UP000005551"/>
    </source>
</evidence>
<dbReference type="EMBL" id="AJYA01000067">
    <property type="protein sequence ID" value="EIM73110.1"/>
    <property type="molecule type" value="Genomic_DNA"/>
</dbReference>
<comment type="caution">
    <text evidence="3">The sequence shown here is derived from an EMBL/GenBank/DDBJ whole genome shotgun (WGS) entry which is preliminary data.</text>
</comment>
<reference evidence="3 4" key="1">
    <citation type="submission" date="2012-05" db="EMBL/GenBank/DDBJ databases">
        <title>Genome sequence of Nitritalea halalkaliphila LW7.</title>
        <authorList>
            <person name="Jangir P.K."/>
            <person name="Singh A."/>
            <person name="Shivaji S."/>
            <person name="Sharma R."/>
        </authorList>
    </citation>
    <scope>NUCLEOTIDE SEQUENCE [LARGE SCALE GENOMIC DNA]</scope>
    <source>
        <strain evidence="3 4">LW7</strain>
    </source>
</reference>
<dbReference type="Proteomes" id="UP000005551">
    <property type="component" value="Unassembled WGS sequence"/>
</dbReference>
<organism evidence="3 4">
    <name type="scientific">Nitritalea halalkaliphila LW7</name>
    <dbReference type="NCBI Taxonomy" id="1189621"/>
    <lineage>
        <taxon>Bacteria</taxon>
        <taxon>Pseudomonadati</taxon>
        <taxon>Bacteroidota</taxon>
        <taxon>Cytophagia</taxon>
        <taxon>Cytophagales</taxon>
        <taxon>Cyclobacteriaceae</taxon>
        <taxon>Nitritalea</taxon>
    </lineage>
</organism>
<name>I5BU58_9BACT</name>
<keyword evidence="4" id="KW-1185">Reference proteome</keyword>
<dbReference type="PANTHER" id="PTHR23521">
    <property type="entry name" value="TRANSPORTER MFS SUPERFAMILY"/>
    <property type="match status" value="1"/>
</dbReference>
<dbReference type="RefSeq" id="WP_009057300.1">
    <property type="nucleotide sequence ID" value="NZ_AJYA01000067.1"/>
</dbReference>
<feature type="transmembrane region" description="Helical" evidence="1">
    <location>
        <begin position="71"/>
        <end position="89"/>
    </location>
</feature>
<feature type="signal peptide" evidence="2">
    <location>
        <begin position="1"/>
        <end position="21"/>
    </location>
</feature>
<evidence type="ECO:0000256" key="2">
    <source>
        <dbReference type="SAM" id="SignalP"/>
    </source>
</evidence>
<gene>
    <name evidence="3" type="ORF">A3SI_18582</name>
</gene>
<dbReference type="AlphaFoldDB" id="I5BU58"/>
<dbReference type="Gene3D" id="1.20.1250.20">
    <property type="entry name" value="MFS general substrate transporter like domains"/>
    <property type="match status" value="1"/>
</dbReference>
<keyword evidence="1" id="KW-0812">Transmembrane</keyword>
<dbReference type="PATRIC" id="fig|1189621.3.peg.3854"/>
<feature type="transmembrane region" description="Helical" evidence="1">
    <location>
        <begin position="40"/>
        <end position="64"/>
    </location>
</feature>
<keyword evidence="2" id="KW-0732">Signal</keyword>